<dbReference type="AlphaFoldDB" id="A0A813WZN3"/>
<evidence type="ECO:0000313" key="4">
    <source>
        <dbReference type="Proteomes" id="UP000663879"/>
    </source>
</evidence>
<dbReference type="Proteomes" id="UP000663879">
    <property type="component" value="Unassembled WGS sequence"/>
</dbReference>
<protein>
    <submittedName>
        <fullName evidence="3">Uncharacterized protein</fullName>
    </submittedName>
</protein>
<keyword evidence="1" id="KW-1133">Transmembrane helix</keyword>
<keyword evidence="2" id="KW-0732">Signal</keyword>
<keyword evidence="1" id="KW-0812">Transmembrane</keyword>
<dbReference type="OrthoDB" id="10419108at2759"/>
<reference evidence="3" key="1">
    <citation type="submission" date="2021-02" db="EMBL/GenBank/DDBJ databases">
        <authorList>
            <person name="Nowell W R."/>
        </authorList>
    </citation>
    <scope>NUCLEOTIDE SEQUENCE</scope>
    <source>
        <strain evidence="3">Ploen Becks lab</strain>
    </source>
</reference>
<feature type="chain" id="PRO_5032557218" evidence="2">
    <location>
        <begin position="21"/>
        <end position="254"/>
    </location>
</feature>
<comment type="caution">
    <text evidence="3">The sequence shown here is derived from an EMBL/GenBank/DDBJ whole genome shotgun (WGS) entry which is preliminary data.</text>
</comment>
<keyword evidence="1" id="KW-0472">Membrane</keyword>
<organism evidence="3 4">
    <name type="scientific">Brachionus calyciflorus</name>
    <dbReference type="NCBI Taxonomy" id="104777"/>
    <lineage>
        <taxon>Eukaryota</taxon>
        <taxon>Metazoa</taxon>
        <taxon>Spiralia</taxon>
        <taxon>Gnathifera</taxon>
        <taxon>Rotifera</taxon>
        <taxon>Eurotatoria</taxon>
        <taxon>Monogononta</taxon>
        <taxon>Pseudotrocha</taxon>
        <taxon>Ploima</taxon>
        <taxon>Brachionidae</taxon>
        <taxon>Brachionus</taxon>
    </lineage>
</organism>
<feature type="transmembrane region" description="Helical" evidence="1">
    <location>
        <begin position="144"/>
        <end position="171"/>
    </location>
</feature>
<accession>A0A813WZN3</accession>
<evidence type="ECO:0000256" key="2">
    <source>
        <dbReference type="SAM" id="SignalP"/>
    </source>
</evidence>
<evidence type="ECO:0000256" key="1">
    <source>
        <dbReference type="SAM" id="Phobius"/>
    </source>
</evidence>
<keyword evidence="4" id="KW-1185">Reference proteome</keyword>
<name>A0A813WZN3_9BILA</name>
<proteinExistence type="predicted"/>
<dbReference type="EMBL" id="CAJNOC010001394">
    <property type="protein sequence ID" value="CAF0861094.1"/>
    <property type="molecule type" value="Genomic_DNA"/>
</dbReference>
<feature type="signal peptide" evidence="2">
    <location>
        <begin position="1"/>
        <end position="20"/>
    </location>
</feature>
<gene>
    <name evidence="3" type="ORF">OXX778_LOCUS9443</name>
</gene>
<evidence type="ECO:0000313" key="3">
    <source>
        <dbReference type="EMBL" id="CAF0861094.1"/>
    </source>
</evidence>
<sequence>MFLIILFFFTITFNSNLIRTEPSSVIEIIKFKSQNESLNKISTSQNFKSSDQNGMGQIVNLIFNFLSNQALNSERDDSIEKAQLVQSKNDLSLSSDCTCCDKLNETLTCKSCLTSCSCDCKIKTPLRNDKLDPSKPNFDVSINAYTLILSIGMPCLSIVMIICTLISLTYCCKSRIIGRRNVRSQENSENSNPLANPNISFIYVDFDSTNQSNKKEEPPNYNEIFSSSTQVDKLPTYNSFREKNAKIIDEQGKL</sequence>